<sequence>MMNATLKKFFSGWAMKLTILRVALIPLFIITYYFHPESWQQWLSLWVYTIACISDFLDGWLARHLKEESAFGAFLDPVADKLMVAAVLIVLVQQNPEIWLMLCALIVIGREIWISALREWMSGIGHRGVVAVAKIGKWKTTVQMFSMGFLIFREPWLGLPIWRIGQVLMLVAAVLTLLSMWQYTAAAYRYFREAMTTATPH</sequence>
<dbReference type="InterPro" id="IPR048254">
    <property type="entry name" value="CDP_ALCOHOL_P_TRANSF_CS"/>
</dbReference>
<evidence type="ECO:0000256" key="15">
    <source>
        <dbReference type="NCBIfam" id="TIGR00560"/>
    </source>
</evidence>
<proteinExistence type="inferred from homology"/>
<evidence type="ECO:0000256" key="4">
    <source>
        <dbReference type="ARBA" id="ARBA00013170"/>
    </source>
</evidence>
<organism evidence="18 19">
    <name type="scientific">Cardiobacterium hominis</name>
    <dbReference type="NCBI Taxonomy" id="2718"/>
    <lineage>
        <taxon>Bacteria</taxon>
        <taxon>Pseudomonadati</taxon>
        <taxon>Pseudomonadota</taxon>
        <taxon>Gammaproteobacteria</taxon>
        <taxon>Cardiobacteriales</taxon>
        <taxon>Cardiobacteriaceae</taxon>
        <taxon>Cardiobacterium</taxon>
    </lineage>
</organism>
<evidence type="ECO:0000256" key="11">
    <source>
        <dbReference type="ARBA" id="ARBA00023136"/>
    </source>
</evidence>
<dbReference type="PROSITE" id="PS00379">
    <property type="entry name" value="CDP_ALCOHOL_P_TRANSF"/>
    <property type="match status" value="1"/>
</dbReference>
<dbReference type="NCBIfam" id="TIGR00560">
    <property type="entry name" value="pgsA"/>
    <property type="match status" value="1"/>
</dbReference>
<protein>
    <recommendedName>
        <fullName evidence="5 15">CDP-diacylglycerol--glycerol-3-phosphate 3-phosphatidyltransferase</fullName>
        <ecNumber evidence="4 15">2.7.8.5</ecNumber>
    </recommendedName>
</protein>
<feature type="transmembrane region" description="Helical" evidence="17">
    <location>
        <begin position="164"/>
        <end position="183"/>
    </location>
</feature>
<dbReference type="GO" id="GO:0046474">
    <property type="term" value="P:glycerophospholipid biosynthetic process"/>
    <property type="evidence" value="ECO:0007669"/>
    <property type="project" value="TreeGrafter"/>
</dbReference>
<dbReference type="PANTHER" id="PTHR14269:SF62">
    <property type="entry name" value="CDP-DIACYLGLYCEROL--GLYCEROL-3-PHOSPHATE 3-PHOSPHATIDYLTRANSFERASE 1, CHLOROPLASTIC"/>
    <property type="match status" value="1"/>
</dbReference>
<dbReference type="EMBL" id="FKLO01000066">
    <property type="protein sequence ID" value="SAM68760.1"/>
    <property type="molecule type" value="Genomic_DNA"/>
</dbReference>
<comment type="subcellular location">
    <subcellularLocation>
        <location evidence="1">Membrane</location>
        <topology evidence="1">Multi-pass membrane protein</topology>
    </subcellularLocation>
</comment>
<evidence type="ECO:0000256" key="16">
    <source>
        <dbReference type="RuleBase" id="RU003750"/>
    </source>
</evidence>
<evidence type="ECO:0000256" key="7">
    <source>
        <dbReference type="ARBA" id="ARBA00022679"/>
    </source>
</evidence>
<evidence type="ECO:0000256" key="6">
    <source>
        <dbReference type="ARBA" id="ARBA00022516"/>
    </source>
</evidence>
<evidence type="ECO:0000256" key="17">
    <source>
        <dbReference type="SAM" id="Phobius"/>
    </source>
</evidence>
<name>A0A1C3H5U7_9GAMM</name>
<dbReference type="InterPro" id="IPR043130">
    <property type="entry name" value="CDP-OH_PTrfase_TM_dom"/>
</dbReference>
<feature type="transmembrane region" description="Helical" evidence="17">
    <location>
        <begin position="98"/>
        <end position="117"/>
    </location>
</feature>
<reference evidence="19" key="1">
    <citation type="submission" date="2016-04" db="EMBL/GenBank/DDBJ databases">
        <authorList>
            <person name="Tagini F."/>
        </authorList>
    </citation>
    <scope>NUCLEOTIDE SEQUENCE [LARGE SCALE GENOMIC DNA]</scope>
    <source>
        <strain evidence="19">CHUV0807</strain>
    </source>
</reference>
<feature type="transmembrane region" description="Helical" evidence="17">
    <location>
        <begin position="73"/>
        <end position="92"/>
    </location>
</feature>
<gene>
    <name evidence="18" type="ORF">CHUV0807_1963</name>
</gene>
<evidence type="ECO:0000256" key="9">
    <source>
        <dbReference type="ARBA" id="ARBA00022989"/>
    </source>
</evidence>
<comment type="pathway">
    <text evidence="2">Phospholipid metabolism; phosphatidylglycerol biosynthesis; phosphatidylglycerol from CDP-diacylglycerol: step 1/2.</text>
</comment>
<feature type="transmembrane region" description="Helical" evidence="17">
    <location>
        <begin position="12"/>
        <end position="35"/>
    </location>
</feature>
<evidence type="ECO:0000256" key="2">
    <source>
        <dbReference type="ARBA" id="ARBA00005042"/>
    </source>
</evidence>
<evidence type="ECO:0000256" key="5">
    <source>
        <dbReference type="ARBA" id="ARBA00014944"/>
    </source>
</evidence>
<keyword evidence="8 17" id="KW-0812">Transmembrane</keyword>
<dbReference type="Pfam" id="PF01066">
    <property type="entry name" value="CDP-OH_P_transf"/>
    <property type="match status" value="1"/>
</dbReference>
<dbReference type="InterPro" id="IPR004570">
    <property type="entry name" value="Phosphatidylglycerol_P_synth"/>
</dbReference>
<evidence type="ECO:0000256" key="8">
    <source>
        <dbReference type="ARBA" id="ARBA00022692"/>
    </source>
</evidence>
<dbReference type="RefSeq" id="WP_004142534.1">
    <property type="nucleotide sequence ID" value="NZ_CALFOW010000129.1"/>
</dbReference>
<dbReference type="Proteomes" id="UP000190837">
    <property type="component" value="Unassembled WGS sequence"/>
</dbReference>
<keyword evidence="10" id="KW-0443">Lipid metabolism</keyword>
<dbReference type="EC" id="2.7.8.5" evidence="4 15"/>
<accession>A0A1C3H5U7</accession>
<evidence type="ECO:0000256" key="1">
    <source>
        <dbReference type="ARBA" id="ARBA00004141"/>
    </source>
</evidence>
<keyword evidence="7 16" id="KW-0808">Transferase</keyword>
<dbReference type="PIRSF" id="PIRSF000847">
    <property type="entry name" value="Phos_ph_gly_syn"/>
    <property type="match status" value="1"/>
</dbReference>
<keyword evidence="9 17" id="KW-1133">Transmembrane helix</keyword>
<evidence type="ECO:0000256" key="14">
    <source>
        <dbReference type="ARBA" id="ARBA00048586"/>
    </source>
</evidence>
<keyword evidence="12" id="KW-0594">Phospholipid biosynthesis</keyword>
<keyword evidence="6" id="KW-0444">Lipid biosynthesis</keyword>
<comment type="catalytic activity">
    <reaction evidence="14">
        <text>a CDP-1,2-diacyl-sn-glycerol + sn-glycerol 3-phosphate = a 1,2-diacyl-sn-glycero-3-phospho-(1'-sn-glycero-3'-phosphate) + CMP + H(+)</text>
        <dbReference type="Rhea" id="RHEA:12593"/>
        <dbReference type="ChEBI" id="CHEBI:15378"/>
        <dbReference type="ChEBI" id="CHEBI:57597"/>
        <dbReference type="ChEBI" id="CHEBI:58332"/>
        <dbReference type="ChEBI" id="CHEBI:60110"/>
        <dbReference type="ChEBI" id="CHEBI:60377"/>
        <dbReference type="EC" id="2.7.8.5"/>
    </reaction>
</comment>
<evidence type="ECO:0000256" key="10">
    <source>
        <dbReference type="ARBA" id="ARBA00023098"/>
    </source>
</evidence>
<dbReference type="InterPro" id="IPR050324">
    <property type="entry name" value="CDP-alcohol_PTase-I"/>
</dbReference>
<evidence type="ECO:0000313" key="19">
    <source>
        <dbReference type="Proteomes" id="UP000190837"/>
    </source>
</evidence>
<keyword evidence="13" id="KW-1208">Phospholipid metabolism</keyword>
<comment type="similarity">
    <text evidence="3 16">Belongs to the CDP-alcohol phosphatidyltransferase class-I family.</text>
</comment>
<dbReference type="PANTHER" id="PTHR14269">
    <property type="entry name" value="CDP-DIACYLGLYCEROL--GLYCEROL-3-PHOSPHATE 3-PHOSPHATIDYLTRANSFERASE-RELATED"/>
    <property type="match status" value="1"/>
</dbReference>
<dbReference type="GO" id="GO:0008444">
    <property type="term" value="F:CDP-diacylglycerol-glycerol-3-phosphate 3-phosphatidyltransferase activity"/>
    <property type="evidence" value="ECO:0007669"/>
    <property type="project" value="UniProtKB-UniRule"/>
</dbReference>
<evidence type="ECO:0000256" key="13">
    <source>
        <dbReference type="ARBA" id="ARBA00023264"/>
    </source>
</evidence>
<evidence type="ECO:0000313" key="18">
    <source>
        <dbReference type="EMBL" id="SAM68760.1"/>
    </source>
</evidence>
<dbReference type="GeneID" id="84789891"/>
<dbReference type="OMA" id="WSMVYYL"/>
<evidence type="ECO:0000256" key="3">
    <source>
        <dbReference type="ARBA" id="ARBA00010441"/>
    </source>
</evidence>
<keyword evidence="11 17" id="KW-0472">Membrane</keyword>
<dbReference type="GO" id="GO:0005886">
    <property type="term" value="C:plasma membrane"/>
    <property type="evidence" value="ECO:0007669"/>
    <property type="project" value="TreeGrafter"/>
</dbReference>
<evidence type="ECO:0000256" key="12">
    <source>
        <dbReference type="ARBA" id="ARBA00023209"/>
    </source>
</evidence>
<dbReference type="InterPro" id="IPR000462">
    <property type="entry name" value="CDP-OH_P_trans"/>
</dbReference>
<dbReference type="AlphaFoldDB" id="A0A1C3H5U7"/>
<dbReference type="Gene3D" id="1.20.120.1760">
    <property type="match status" value="1"/>
</dbReference>